<protein>
    <submittedName>
        <fullName evidence="3">Universal stress protein family protein</fullName>
    </submittedName>
</protein>
<keyword evidence="4" id="KW-1185">Reference proteome</keyword>
<dbReference type="PRINTS" id="PR01438">
    <property type="entry name" value="UNVRSLSTRESS"/>
</dbReference>
<feature type="domain" description="UspA" evidence="2">
    <location>
        <begin position="2"/>
        <end position="132"/>
    </location>
</feature>
<dbReference type="CDD" id="cd00293">
    <property type="entry name" value="USP-like"/>
    <property type="match status" value="1"/>
</dbReference>
<dbReference type="InterPro" id="IPR006016">
    <property type="entry name" value="UspA"/>
</dbReference>
<dbReference type="InterPro" id="IPR014729">
    <property type="entry name" value="Rossmann-like_a/b/a_fold"/>
</dbReference>
<evidence type="ECO:0000256" key="1">
    <source>
        <dbReference type="ARBA" id="ARBA00008791"/>
    </source>
</evidence>
<sequence length="138" mass="14474">MHIVLAANPETEQPWVTDAVADLVRQTGATVAVVAVDELESEHLAPLPRSVYHERAERAATAAVARLAAAGIEATSAVLPGRPAEQIIRFAGEHRADLIVAGSSVRPVVAQRLLGSVPLTLIEKAGRPVLVVTRPVTG</sequence>
<organism evidence="3 4">
    <name type="scientific">Actinoplanes philippinensis</name>
    <dbReference type="NCBI Taxonomy" id="35752"/>
    <lineage>
        <taxon>Bacteria</taxon>
        <taxon>Bacillati</taxon>
        <taxon>Actinomycetota</taxon>
        <taxon>Actinomycetes</taxon>
        <taxon>Micromonosporales</taxon>
        <taxon>Micromonosporaceae</taxon>
        <taxon>Actinoplanes</taxon>
    </lineage>
</organism>
<evidence type="ECO:0000313" key="3">
    <source>
        <dbReference type="EMBL" id="SFE32202.1"/>
    </source>
</evidence>
<proteinExistence type="inferred from homology"/>
<dbReference type="PANTHER" id="PTHR46268:SF6">
    <property type="entry name" value="UNIVERSAL STRESS PROTEIN UP12"/>
    <property type="match status" value="1"/>
</dbReference>
<dbReference type="SUPFAM" id="SSF52402">
    <property type="entry name" value="Adenine nucleotide alpha hydrolases-like"/>
    <property type="match status" value="1"/>
</dbReference>
<name>A0A1I1ZKS0_9ACTN</name>
<dbReference type="STRING" id="35752.SAMN05421541_101156"/>
<evidence type="ECO:0000259" key="2">
    <source>
        <dbReference type="Pfam" id="PF00582"/>
    </source>
</evidence>
<dbReference type="EMBL" id="FONV01000001">
    <property type="protein sequence ID" value="SFE32202.1"/>
    <property type="molecule type" value="Genomic_DNA"/>
</dbReference>
<dbReference type="InterPro" id="IPR006015">
    <property type="entry name" value="Universal_stress_UspA"/>
</dbReference>
<dbReference type="PANTHER" id="PTHR46268">
    <property type="entry name" value="STRESS RESPONSE PROTEIN NHAX"/>
    <property type="match status" value="1"/>
</dbReference>
<accession>A0A1I1ZKS0</accession>
<dbReference type="Proteomes" id="UP000199645">
    <property type="component" value="Unassembled WGS sequence"/>
</dbReference>
<evidence type="ECO:0000313" key="4">
    <source>
        <dbReference type="Proteomes" id="UP000199645"/>
    </source>
</evidence>
<dbReference type="Pfam" id="PF00582">
    <property type="entry name" value="Usp"/>
    <property type="match status" value="1"/>
</dbReference>
<comment type="similarity">
    <text evidence="1">Belongs to the universal stress protein A family.</text>
</comment>
<reference evidence="3 4" key="1">
    <citation type="submission" date="2016-10" db="EMBL/GenBank/DDBJ databases">
        <authorList>
            <person name="de Groot N.N."/>
        </authorList>
    </citation>
    <scope>NUCLEOTIDE SEQUENCE [LARGE SCALE GENOMIC DNA]</scope>
    <source>
        <strain evidence="3 4">DSM 43019</strain>
    </source>
</reference>
<dbReference type="Gene3D" id="3.40.50.620">
    <property type="entry name" value="HUPs"/>
    <property type="match status" value="1"/>
</dbReference>
<dbReference type="RefSeq" id="WP_177319524.1">
    <property type="nucleotide sequence ID" value="NZ_BOMT01000014.1"/>
</dbReference>
<gene>
    <name evidence="3" type="ORF">SAMN05421541_101156</name>
</gene>
<dbReference type="AlphaFoldDB" id="A0A1I1ZKS0"/>